<dbReference type="AlphaFoldDB" id="A0AAD6A029"/>
<evidence type="ECO:0000313" key="5">
    <source>
        <dbReference type="Proteomes" id="UP001210211"/>
    </source>
</evidence>
<gene>
    <name evidence="4" type="ORF">LUZ61_010885</name>
</gene>
<dbReference type="PROSITE" id="PS50158">
    <property type="entry name" value="ZF_CCHC"/>
    <property type="match status" value="1"/>
</dbReference>
<dbReference type="GO" id="GO:0008270">
    <property type="term" value="F:zinc ion binding"/>
    <property type="evidence" value="ECO:0007669"/>
    <property type="project" value="UniProtKB-KW"/>
</dbReference>
<sequence>MENARGRRGRRGGRQAQEPERVELEDQEVNRLLQAYERGRRIADRTEQGPQDREDAAFRKFEAFARLGPPKFDGESGFKAAEEWLAAMKSRLEVCQASLEQQVSLVTYYFENAARFWWEGVKRRYEGDVVRIPWAWFEERFEQRFMGEVHKEAMRTKFVTLKQMGRTVAEYNIQFLSLSQYAPDIVDNAHRQRRQYLDGLDLDIAMAVDTKSNQSLQELMDAAEQMDVYHKRKAQLRISQSRNVRGRGAVMPGRGTPTPQVPRLVRPPVPFSVRPTQPTNAAQPTGANWCRRCQLPHPESQCWHINRACFICGNIDHWARDCPKYIPTYPQKGTTSGINVGRGRGTPQRGRGVTRGGSTQQGPGGTCHGSCG</sequence>
<dbReference type="SMART" id="SM00343">
    <property type="entry name" value="ZnF_C2HC"/>
    <property type="match status" value="1"/>
</dbReference>
<dbReference type="InterPro" id="IPR005162">
    <property type="entry name" value="Retrotrans_gag_dom"/>
</dbReference>
<reference evidence="4 5" key="1">
    <citation type="journal article" date="2022" name="Cell">
        <title>Repeat-based holocentromeres influence genome architecture and karyotype evolution.</title>
        <authorList>
            <person name="Hofstatter P.G."/>
            <person name="Thangavel G."/>
            <person name="Lux T."/>
            <person name="Neumann P."/>
            <person name="Vondrak T."/>
            <person name="Novak P."/>
            <person name="Zhang M."/>
            <person name="Costa L."/>
            <person name="Castellani M."/>
            <person name="Scott A."/>
            <person name="Toegelov H."/>
            <person name="Fuchs J."/>
            <person name="Mata-Sucre Y."/>
            <person name="Dias Y."/>
            <person name="Vanzela A.L.L."/>
            <person name="Huettel B."/>
            <person name="Almeida C.C.S."/>
            <person name="Simkova H."/>
            <person name="Souza G."/>
            <person name="Pedrosa-Harand A."/>
            <person name="Macas J."/>
            <person name="Mayer K.F.X."/>
            <person name="Houben A."/>
            <person name="Marques A."/>
        </authorList>
    </citation>
    <scope>NUCLEOTIDE SEQUENCE [LARGE SCALE GENOMIC DNA]</scope>
    <source>
        <strain evidence="4">RhyTen1mFocal</strain>
    </source>
</reference>
<feature type="region of interest" description="Disordered" evidence="2">
    <location>
        <begin position="246"/>
        <end position="271"/>
    </location>
</feature>
<dbReference type="GO" id="GO:0003676">
    <property type="term" value="F:nucleic acid binding"/>
    <property type="evidence" value="ECO:0007669"/>
    <property type="project" value="InterPro"/>
</dbReference>
<dbReference type="Pfam" id="PF03732">
    <property type="entry name" value="Retrotrans_gag"/>
    <property type="match status" value="1"/>
</dbReference>
<evidence type="ECO:0000313" key="4">
    <source>
        <dbReference type="EMBL" id="KAJ3707180.1"/>
    </source>
</evidence>
<protein>
    <recommendedName>
        <fullName evidence="3">CCHC-type domain-containing protein</fullName>
    </recommendedName>
</protein>
<dbReference type="Pfam" id="PF00098">
    <property type="entry name" value="zf-CCHC"/>
    <property type="match status" value="1"/>
</dbReference>
<evidence type="ECO:0000256" key="1">
    <source>
        <dbReference type="PROSITE-ProRule" id="PRU00047"/>
    </source>
</evidence>
<keyword evidence="5" id="KW-1185">Reference proteome</keyword>
<dbReference type="SUPFAM" id="SSF57756">
    <property type="entry name" value="Retrovirus zinc finger-like domains"/>
    <property type="match status" value="1"/>
</dbReference>
<feature type="compositionally biased region" description="Gly residues" evidence="2">
    <location>
        <begin position="362"/>
        <end position="372"/>
    </location>
</feature>
<feature type="region of interest" description="Disordered" evidence="2">
    <location>
        <begin position="1"/>
        <end position="24"/>
    </location>
</feature>
<dbReference type="Proteomes" id="UP001210211">
    <property type="component" value="Unassembled WGS sequence"/>
</dbReference>
<name>A0AAD6A029_9POAL</name>
<feature type="domain" description="CCHC-type" evidence="3">
    <location>
        <begin position="309"/>
        <end position="324"/>
    </location>
</feature>
<proteinExistence type="predicted"/>
<dbReference type="PANTHER" id="PTHR34482:SF49">
    <property type="entry name" value="RETROTRANSPOSON GAG DOMAIN-CONTAINING PROTEIN"/>
    <property type="match status" value="1"/>
</dbReference>
<feature type="region of interest" description="Disordered" evidence="2">
    <location>
        <begin position="333"/>
        <end position="372"/>
    </location>
</feature>
<keyword evidence="1" id="KW-0863">Zinc-finger</keyword>
<dbReference type="EMBL" id="JAMRDG010000001">
    <property type="protein sequence ID" value="KAJ3707180.1"/>
    <property type="molecule type" value="Genomic_DNA"/>
</dbReference>
<dbReference type="InterPro" id="IPR001878">
    <property type="entry name" value="Znf_CCHC"/>
</dbReference>
<evidence type="ECO:0000256" key="2">
    <source>
        <dbReference type="SAM" id="MobiDB-lite"/>
    </source>
</evidence>
<keyword evidence="1" id="KW-0479">Metal-binding</keyword>
<comment type="caution">
    <text evidence="4">The sequence shown here is derived from an EMBL/GenBank/DDBJ whole genome shotgun (WGS) entry which is preliminary data.</text>
</comment>
<feature type="compositionally biased region" description="Basic residues" evidence="2">
    <location>
        <begin position="1"/>
        <end position="13"/>
    </location>
</feature>
<keyword evidence="1" id="KW-0862">Zinc</keyword>
<accession>A0AAD6A029</accession>
<dbReference type="PANTHER" id="PTHR34482">
    <property type="entry name" value="DNA DAMAGE-INDUCIBLE PROTEIN 1-LIKE"/>
    <property type="match status" value="1"/>
</dbReference>
<dbReference type="Gene3D" id="4.10.60.10">
    <property type="entry name" value="Zinc finger, CCHC-type"/>
    <property type="match status" value="1"/>
</dbReference>
<dbReference type="InterPro" id="IPR036875">
    <property type="entry name" value="Znf_CCHC_sf"/>
</dbReference>
<organism evidence="4 5">
    <name type="scientific">Rhynchospora tenuis</name>
    <dbReference type="NCBI Taxonomy" id="198213"/>
    <lineage>
        <taxon>Eukaryota</taxon>
        <taxon>Viridiplantae</taxon>
        <taxon>Streptophyta</taxon>
        <taxon>Embryophyta</taxon>
        <taxon>Tracheophyta</taxon>
        <taxon>Spermatophyta</taxon>
        <taxon>Magnoliopsida</taxon>
        <taxon>Liliopsida</taxon>
        <taxon>Poales</taxon>
        <taxon>Cyperaceae</taxon>
        <taxon>Cyperoideae</taxon>
        <taxon>Rhynchosporeae</taxon>
        <taxon>Rhynchospora</taxon>
    </lineage>
</organism>
<evidence type="ECO:0000259" key="3">
    <source>
        <dbReference type="PROSITE" id="PS50158"/>
    </source>
</evidence>